<keyword evidence="3" id="KW-1185">Reference proteome</keyword>
<feature type="transmembrane region" description="Helical" evidence="1">
    <location>
        <begin position="5"/>
        <end position="24"/>
    </location>
</feature>
<protein>
    <recommendedName>
        <fullName evidence="4">DUF4305 domain-containing protein</fullName>
    </recommendedName>
</protein>
<sequence>MRSPAAWGAIYLIVGIIFIYFAAVSPENMWSFHSFLLMILAAYNIYTAIKMFAFSNQLRKAKK</sequence>
<keyword evidence="1" id="KW-1133">Transmembrane helix</keyword>
<dbReference type="OrthoDB" id="2355666at2"/>
<reference evidence="2 3" key="2">
    <citation type="journal article" date="2016" name="Int. J. Syst. Evol. Microbiol.">
        <title>Bacillus gobiensis sp. nov., isolated from a soil sample.</title>
        <authorList>
            <person name="Liu B."/>
            <person name="Liu G.H."/>
            <person name="Cetin S."/>
            <person name="Schumann P."/>
            <person name="Pan Z.Z."/>
            <person name="Chen Q.Q."/>
        </authorList>
    </citation>
    <scope>NUCLEOTIDE SEQUENCE [LARGE SCALE GENOMIC DNA]</scope>
    <source>
        <strain evidence="2 3">FJAT-4402</strain>
    </source>
</reference>
<dbReference type="InterPro" id="IPR025426">
    <property type="entry name" value="DUF4305"/>
</dbReference>
<organism evidence="2 3">
    <name type="scientific">Bacillus gobiensis</name>
    <dbReference type="NCBI Taxonomy" id="1441095"/>
    <lineage>
        <taxon>Bacteria</taxon>
        <taxon>Bacillati</taxon>
        <taxon>Bacillota</taxon>
        <taxon>Bacilli</taxon>
        <taxon>Bacillales</taxon>
        <taxon>Bacillaceae</taxon>
        <taxon>Bacillus</taxon>
    </lineage>
</organism>
<dbReference type="Pfam" id="PF14146">
    <property type="entry name" value="DUF4305"/>
    <property type="match status" value="1"/>
</dbReference>
<keyword evidence="1" id="KW-0472">Membrane</keyword>
<dbReference type="PATRIC" id="fig|1441095.3.peg.4794"/>
<name>A0A0M4FMY0_9BACI</name>
<dbReference type="AlphaFoldDB" id="A0A0M4FMY0"/>
<reference evidence="3" key="1">
    <citation type="submission" date="2015-08" db="EMBL/GenBank/DDBJ databases">
        <title>Genome sequencing project for genomic taxonomy and phylogenomics of Bacillus-like bacteria.</title>
        <authorList>
            <person name="Liu B."/>
            <person name="Wang J."/>
            <person name="Zhu Y."/>
            <person name="Liu G."/>
            <person name="Chen Q."/>
            <person name="Chen Z."/>
            <person name="Lan J."/>
            <person name="Che J."/>
            <person name="Ge C."/>
            <person name="Shi H."/>
            <person name="Pan Z."/>
            <person name="Liu X."/>
        </authorList>
    </citation>
    <scope>NUCLEOTIDE SEQUENCE [LARGE SCALE GENOMIC DNA]</scope>
    <source>
        <strain evidence="3">FJAT-4402</strain>
    </source>
</reference>
<keyword evidence="1" id="KW-0812">Transmembrane</keyword>
<evidence type="ECO:0000313" key="2">
    <source>
        <dbReference type="EMBL" id="ALC83829.1"/>
    </source>
</evidence>
<evidence type="ECO:0008006" key="4">
    <source>
        <dbReference type="Google" id="ProtNLM"/>
    </source>
</evidence>
<dbReference type="RefSeq" id="WP_053605702.1">
    <property type="nucleotide sequence ID" value="NZ_CP012600.1"/>
</dbReference>
<proteinExistence type="predicted"/>
<dbReference type="EMBL" id="CP012600">
    <property type="protein sequence ID" value="ALC83829.1"/>
    <property type="molecule type" value="Genomic_DNA"/>
</dbReference>
<feature type="transmembrane region" description="Helical" evidence="1">
    <location>
        <begin position="30"/>
        <end position="53"/>
    </location>
</feature>
<evidence type="ECO:0000313" key="3">
    <source>
        <dbReference type="Proteomes" id="UP000067625"/>
    </source>
</evidence>
<gene>
    <name evidence="2" type="ORF">AM592_21705</name>
</gene>
<accession>A0A0M4FMY0</accession>
<dbReference type="Proteomes" id="UP000067625">
    <property type="component" value="Chromosome"/>
</dbReference>
<evidence type="ECO:0000256" key="1">
    <source>
        <dbReference type="SAM" id="Phobius"/>
    </source>
</evidence>
<dbReference type="STRING" id="1441095.AM592_21705"/>